<organism evidence="12 13">
    <name type="scientific">Agathobaculum faecis</name>
    <dbReference type="NCBI Taxonomy" id="2763013"/>
    <lineage>
        <taxon>Bacteria</taxon>
        <taxon>Bacillati</taxon>
        <taxon>Bacillota</taxon>
        <taxon>Clostridia</taxon>
        <taxon>Eubacteriales</taxon>
        <taxon>Butyricicoccaceae</taxon>
        <taxon>Agathobaculum</taxon>
    </lineage>
</organism>
<dbReference type="CDD" id="cd00383">
    <property type="entry name" value="trans_reg_C"/>
    <property type="match status" value="1"/>
</dbReference>
<dbReference type="Pfam" id="PF00486">
    <property type="entry name" value="Trans_reg_C"/>
    <property type="match status" value="1"/>
</dbReference>
<evidence type="ECO:0000256" key="3">
    <source>
        <dbReference type="ARBA" id="ARBA00023012"/>
    </source>
</evidence>
<dbReference type="PROSITE" id="PS50110">
    <property type="entry name" value="RESPONSE_REGULATORY"/>
    <property type="match status" value="1"/>
</dbReference>
<evidence type="ECO:0000256" key="7">
    <source>
        <dbReference type="ARBA" id="ARBA00024867"/>
    </source>
</evidence>
<protein>
    <recommendedName>
        <fullName evidence="1">Stage 0 sporulation protein A homolog</fullName>
    </recommendedName>
</protein>
<name>A0A923RWR1_9FIRM</name>
<dbReference type="CDD" id="cd17574">
    <property type="entry name" value="REC_OmpR"/>
    <property type="match status" value="1"/>
</dbReference>
<dbReference type="Pfam" id="PF00072">
    <property type="entry name" value="Response_reg"/>
    <property type="match status" value="1"/>
</dbReference>
<keyword evidence="13" id="KW-1185">Reference proteome</keyword>
<reference evidence="12" key="1">
    <citation type="submission" date="2020-08" db="EMBL/GenBank/DDBJ databases">
        <title>Genome public.</title>
        <authorList>
            <person name="Liu C."/>
            <person name="Sun Q."/>
        </authorList>
    </citation>
    <scope>NUCLEOTIDE SEQUENCE</scope>
    <source>
        <strain evidence="12">NSJ-28</strain>
    </source>
</reference>
<dbReference type="RefSeq" id="WP_054327527.1">
    <property type="nucleotide sequence ID" value="NZ_JACOPL010000007.1"/>
</dbReference>
<dbReference type="AlphaFoldDB" id="A0A923RWR1"/>
<feature type="domain" description="OmpR/PhoB-type" evidence="11">
    <location>
        <begin position="130"/>
        <end position="226"/>
    </location>
</feature>
<dbReference type="InterPro" id="IPR011006">
    <property type="entry name" value="CheY-like_superfamily"/>
</dbReference>
<feature type="modified residue" description="4-aspartylphosphate" evidence="8">
    <location>
        <position position="54"/>
    </location>
</feature>
<dbReference type="Proteomes" id="UP000606499">
    <property type="component" value="Unassembled WGS sequence"/>
</dbReference>
<keyword evidence="3" id="KW-0902">Two-component regulatory system</keyword>
<evidence type="ECO:0000256" key="9">
    <source>
        <dbReference type="PROSITE-ProRule" id="PRU01091"/>
    </source>
</evidence>
<dbReference type="Gene3D" id="3.40.50.2300">
    <property type="match status" value="1"/>
</dbReference>
<evidence type="ECO:0000256" key="5">
    <source>
        <dbReference type="ARBA" id="ARBA00023125"/>
    </source>
</evidence>
<keyword evidence="6" id="KW-0804">Transcription</keyword>
<dbReference type="FunFam" id="1.10.10.10:FF:000018">
    <property type="entry name" value="DNA-binding response regulator ResD"/>
    <property type="match status" value="1"/>
</dbReference>
<keyword evidence="5 9" id="KW-0238">DNA-binding</keyword>
<dbReference type="Gene3D" id="6.10.250.690">
    <property type="match status" value="1"/>
</dbReference>
<dbReference type="SUPFAM" id="SSF52172">
    <property type="entry name" value="CheY-like"/>
    <property type="match status" value="1"/>
</dbReference>
<comment type="caution">
    <text evidence="12">The sequence shown here is derived from an EMBL/GenBank/DDBJ whole genome shotgun (WGS) entry which is preliminary data.</text>
</comment>
<feature type="domain" description="Response regulatory" evidence="10">
    <location>
        <begin position="3"/>
        <end position="122"/>
    </location>
</feature>
<sequence>MSMILIADDEARIRRLVSDFLKRDGHSILEAADGREALQMIENRQSGLDLAILDVMMPGMDGFEVLRALRAQESGDKHLPVMMLTARAEDADQVRGLEEGADDYVTKPFSPIVLAARVRALLKREGRAAMPVEQLGSLSVNELRREVLVDGAPVDLTPKEYELLIYFKNNRAIALSRESILNAVWGYDYFGDLRTVDTHVKKLRAKLGGCGTMIETVRGYGYRFEG</sequence>
<evidence type="ECO:0000256" key="6">
    <source>
        <dbReference type="ARBA" id="ARBA00023163"/>
    </source>
</evidence>
<dbReference type="EMBL" id="JACOPL010000007">
    <property type="protein sequence ID" value="MBC5725491.1"/>
    <property type="molecule type" value="Genomic_DNA"/>
</dbReference>
<dbReference type="InterPro" id="IPR039420">
    <property type="entry name" value="WalR-like"/>
</dbReference>
<dbReference type="GO" id="GO:0006355">
    <property type="term" value="P:regulation of DNA-templated transcription"/>
    <property type="evidence" value="ECO:0007669"/>
    <property type="project" value="InterPro"/>
</dbReference>
<evidence type="ECO:0000256" key="8">
    <source>
        <dbReference type="PROSITE-ProRule" id="PRU00169"/>
    </source>
</evidence>
<dbReference type="GO" id="GO:0000156">
    <property type="term" value="F:phosphorelay response regulator activity"/>
    <property type="evidence" value="ECO:0007669"/>
    <property type="project" value="TreeGrafter"/>
</dbReference>
<keyword evidence="2 8" id="KW-0597">Phosphoprotein</keyword>
<evidence type="ECO:0000259" key="11">
    <source>
        <dbReference type="PROSITE" id="PS51755"/>
    </source>
</evidence>
<dbReference type="SMART" id="SM00448">
    <property type="entry name" value="REC"/>
    <property type="match status" value="1"/>
</dbReference>
<evidence type="ECO:0000256" key="1">
    <source>
        <dbReference type="ARBA" id="ARBA00018672"/>
    </source>
</evidence>
<dbReference type="SMART" id="SM00862">
    <property type="entry name" value="Trans_reg_C"/>
    <property type="match status" value="1"/>
</dbReference>
<dbReference type="PROSITE" id="PS51755">
    <property type="entry name" value="OMPR_PHOB"/>
    <property type="match status" value="1"/>
</dbReference>
<evidence type="ECO:0000256" key="2">
    <source>
        <dbReference type="ARBA" id="ARBA00022553"/>
    </source>
</evidence>
<gene>
    <name evidence="12" type="ORF">H8S45_08485</name>
</gene>
<comment type="function">
    <text evidence="7">May play the central regulatory role in sporulation. It may be an element of the effector pathway responsible for the activation of sporulation genes in response to nutritional stress. Spo0A may act in concert with spo0H (a sigma factor) to control the expression of some genes that are critical to the sporulation process.</text>
</comment>
<dbReference type="Gene3D" id="1.10.10.10">
    <property type="entry name" value="Winged helix-like DNA-binding domain superfamily/Winged helix DNA-binding domain"/>
    <property type="match status" value="1"/>
</dbReference>
<accession>A0A923RWR1</accession>
<dbReference type="GO" id="GO:0005829">
    <property type="term" value="C:cytosol"/>
    <property type="evidence" value="ECO:0007669"/>
    <property type="project" value="TreeGrafter"/>
</dbReference>
<evidence type="ECO:0000313" key="12">
    <source>
        <dbReference type="EMBL" id="MBC5725491.1"/>
    </source>
</evidence>
<proteinExistence type="predicted"/>
<dbReference type="PANTHER" id="PTHR48111">
    <property type="entry name" value="REGULATOR OF RPOS"/>
    <property type="match status" value="1"/>
</dbReference>
<evidence type="ECO:0000259" key="10">
    <source>
        <dbReference type="PROSITE" id="PS50110"/>
    </source>
</evidence>
<dbReference type="InterPro" id="IPR001867">
    <property type="entry name" value="OmpR/PhoB-type_DNA-bd"/>
</dbReference>
<dbReference type="GO" id="GO:0032993">
    <property type="term" value="C:protein-DNA complex"/>
    <property type="evidence" value="ECO:0007669"/>
    <property type="project" value="TreeGrafter"/>
</dbReference>
<feature type="DNA-binding region" description="OmpR/PhoB-type" evidence="9">
    <location>
        <begin position="130"/>
        <end position="226"/>
    </location>
</feature>
<dbReference type="InterPro" id="IPR001789">
    <property type="entry name" value="Sig_transdc_resp-reg_receiver"/>
</dbReference>
<dbReference type="FunFam" id="3.40.50.2300:FF:000001">
    <property type="entry name" value="DNA-binding response regulator PhoB"/>
    <property type="match status" value="1"/>
</dbReference>
<dbReference type="InterPro" id="IPR036388">
    <property type="entry name" value="WH-like_DNA-bd_sf"/>
</dbReference>
<evidence type="ECO:0000256" key="4">
    <source>
        <dbReference type="ARBA" id="ARBA00023015"/>
    </source>
</evidence>
<evidence type="ECO:0000313" key="13">
    <source>
        <dbReference type="Proteomes" id="UP000606499"/>
    </source>
</evidence>
<dbReference type="PANTHER" id="PTHR48111:SF1">
    <property type="entry name" value="TWO-COMPONENT RESPONSE REGULATOR ORR33"/>
    <property type="match status" value="1"/>
</dbReference>
<dbReference type="GO" id="GO:0000976">
    <property type="term" value="F:transcription cis-regulatory region binding"/>
    <property type="evidence" value="ECO:0007669"/>
    <property type="project" value="TreeGrafter"/>
</dbReference>
<keyword evidence="4" id="KW-0805">Transcription regulation</keyword>